<dbReference type="AlphaFoldDB" id="Q8WKX6"/>
<geneLocation type="chloroplast" evidence="2"/>
<reference evidence="2" key="2">
    <citation type="journal article" date="2006" name="BMC Biol.">
        <title>The complete chloroplast DNA sequence of the green alga Oltmannsiellopsis viridis reveals a distinctive quadripartite architecture in the chloroplast genome of early diverging ulvophytes.</title>
        <authorList>
            <person name="Pombert J.F."/>
            <person name="Lemieux C."/>
            <person name="Turmel M."/>
        </authorList>
    </citation>
    <scope>NUCLEOTIDE SEQUENCE</scope>
</reference>
<dbReference type="Pfam" id="PF03161">
    <property type="entry name" value="LAGLIDADG_2"/>
    <property type="match status" value="1"/>
</dbReference>
<dbReference type="InterPro" id="IPR027434">
    <property type="entry name" value="Homing_endonucl"/>
</dbReference>
<keyword evidence="2" id="KW-0934">Plastid</keyword>
<protein>
    <recommendedName>
        <fullName evidence="1">Homing endonuclease LAGLIDADG domain-containing protein</fullName>
    </recommendedName>
</protein>
<sequence length="222" mass="25901">MLTQHSFAMLEQRNLIFGSLLGDGNLQTGSNGRTWRYRAIQQQKHQAYLFHKYQILSPLCNTPPAFSQTFDPRTNNTSSRYTFNTLVSPCLDLYAQMFYTYDPSQGTWKKDVPSDIYLDKHLTPEAIAYWYMDDGALKWFNKSNAMRICTESFSLGGVMRLKRVLLERYNIVTRLNVKKLQNSISYRIAIPEISSEAFRDLIRPYLVDCMRYKVSDGYRGHL</sequence>
<dbReference type="EMBL" id="L49149">
    <property type="protein sequence ID" value="AAL34362.1"/>
    <property type="molecule type" value="Genomic_DNA"/>
</dbReference>
<dbReference type="Gene3D" id="3.10.28.10">
    <property type="entry name" value="Homing endonucleases"/>
    <property type="match status" value="2"/>
</dbReference>
<name>Q8WKX6_9CHLO</name>
<organism evidence="2">
    <name type="scientific">Microglena monadina</name>
    <dbReference type="NCBI Taxonomy" id="47904"/>
    <lineage>
        <taxon>Eukaryota</taxon>
        <taxon>Viridiplantae</taxon>
        <taxon>Chlorophyta</taxon>
        <taxon>core chlorophytes</taxon>
        <taxon>Chlorophyceae</taxon>
        <taxon>CS clade</taxon>
        <taxon>Chlamydomonadales</taxon>
        <taxon>Chlamydomonadaceae</taxon>
        <taxon>Microglena</taxon>
    </lineage>
</organism>
<reference evidence="2" key="1">
    <citation type="journal article" date="1997" name="Nucleic Acids Res.">
        <title>Evolutionarily conserved and functionally important residues in the I-CeuI homing endonuclease.</title>
        <authorList>
            <person name="Turmel M."/>
            <person name="Otis C."/>
            <person name="Cote V."/>
            <person name="Lemieux C."/>
        </authorList>
    </citation>
    <scope>NUCLEOTIDE SEQUENCE</scope>
</reference>
<accession>Q8WKX6</accession>
<feature type="domain" description="Homing endonuclease LAGLIDADG" evidence="1">
    <location>
        <begin position="14"/>
        <end position="198"/>
    </location>
</feature>
<dbReference type="SUPFAM" id="SSF55608">
    <property type="entry name" value="Homing endonucleases"/>
    <property type="match status" value="1"/>
</dbReference>
<dbReference type="InterPro" id="IPR004860">
    <property type="entry name" value="LAGLIDADG_dom"/>
</dbReference>
<evidence type="ECO:0000313" key="2">
    <source>
        <dbReference type="EMBL" id="AAL34362.1"/>
    </source>
</evidence>
<proteinExistence type="predicted"/>
<dbReference type="GO" id="GO:0004519">
    <property type="term" value="F:endonuclease activity"/>
    <property type="evidence" value="ECO:0007669"/>
    <property type="project" value="InterPro"/>
</dbReference>
<evidence type="ECO:0000259" key="1">
    <source>
        <dbReference type="Pfam" id="PF03161"/>
    </source>
</evidence>
<keyword evidence="2" id="KW-0150">Chloroplast</keyword>